<keyword evidence="1" id="KW-0808">Transferase</keyword>
<dbReference type="EMBL" id="QFDM01000003">
    <property type="protein sequence ID" value="MCM2466869.1"/>
    <property type="molecule type" value="Genomic_DNA"/>
</dbReference>
<dbReference type="InterPro" id="IPR000182">
    <property type="entry name" value="GNAT_dom"/>
</dbReference>
<reference evidence="4 5" key="1">
    <citation type="submission" date="2018-05" db="EMBL/GenBank/DDBJ databases">
        <title>Isolation and characterization of genus Methanoculleus species and their viruses from deep sea marine sediment offshore southwestern Taiwan.</title>
        <authorList>
            <person name="Wei W.-H."/>
            <person name="Chen W.-C."/>
            <person name="Lai M.-C."/>
            <person name="Chen S.-C."/>
        </authorList>
    </citation>
    <scope>NUCLEOTIDE SEQUENCE [LARGE SCALE GENOMIC DNA]</scope>
    <source>
        <strain evidence="4 5">CWC-02</strain>
    </source>
</reference>
<evidence type="ECO:0000313" key="5">
    <source>
        <dbReference type="Proteomes" id="UP001523230"/>
    </source>
</evidence>
<gene>
    <name evidence="4" type="ORF">DIC75_11240</name>
</gene>
<comment type="caution">
    <text evidence="4">The sequence shown here is derived from an EMBL/GenBank/DDBJ whole genome shotgun (WGS) entry which is preliminary data.</text>
</comment>
<protein>
    <submittedName>
        <fullName evidence="4">N-acetyltransferase</fullName>
    </submittedName>
</protein>
<evidence type="ECO:0000256" key="1">
    <source>
        <dbReference type="ARBA" id="ARBA00022679"/>
    </source>
</evidence>
<dbReference type="InterPro" id="IPR016181">
    <property type="entry name" value="Acyl_CoA_acyltransferase"/>
</dbReference>
<dbReference type="PANTHER" id="PTHR43072">
    <property type="entry name" value="N-ACETYLTRANSFERASE"/>
    <property type="match status" value="1"/>
</dbReference>
<evidence type="ECO:0000256" key="2">
    <source>
        <dbReference type="ARBA" id="ARBA00023315"/>
    </source>
</evidence>
<organism evidence="4 5">
    <name type="scientific">Methanoculleus oceani</name>
    <dbReference type="NCBI Taxonomy" id="2184756"/>
    <lineage>
        <taxon>Archaea</taxon>
        <taxon>Methanobacteriati</taxon>
        <taxon>Methanobacteriota</taxon>
        <taxon>Stenosarchaea group</taxon>
        <taxon>Methanomicrobia</taxon>
        <taxon>Methanomicrobiales</taxon>
        <taxon>Methanomicrobiaceae</taxon>
        <taxon>Methanoculleus</taxon>
    </lineage>
</organism>
<keyword evidence="2" id="KW-0012">Acyltransferase</keyword>
<dbReference type="Pfam" id="PF00583">
    <property type="entry name" value="Acetyltransf_1"/>
    <property type="match status" value="1"/>
</dbReference>
<evidence type="ECO:0000313" key="4">
    <source>
        <dbReference type="EMBL" id="MCM2466869.1"/>
    </source>
</evidence>
<dbReference type="PANTHER" id="PTHR43072:SF23">
    <property type="entry name" value="UPF0039 PROTEIN C11D3.02C"/>
    <property type="match status" value="1"/>
</dbReference>
<keyword evidence="5" id="KW-1185">Reference proteome</keyword>
<dbReference type="Proteomes" id="UP001523230">
    <property type="component" value="Unassembled WGS sequence"/>
</dbReference>
<dbReference type="PROSITE" id="PS51186">
    <property type="entry name" value="GNAT"/>
    <property type="match status" value="1"/>
</dbReference>
<dbReference type="SUPFAM" id="SSF55729">
    <property type="entry name" value="Acyl-CoA N-acyltransferases (Nat)"/>
    <property type="match status" value="1"/>
</dbReference>
<proteinExistence type="predicted"/>
<dbReference type="RefSeq" id="WP_250988139.1">
    <property type="nucleotide sequence ID" value="NZ_QFDM01000003.1"/>
</dbReference>
<name>A0ABD4THB1_9EURY</name>
<dbReference type="AlphaFoldDB" id="A0ABD4THB1"/>
<evidence type="ECO:0000259" key="3">
    <source>
        <dbReference type="PROSITE" id="PS51186"/>
    </source>
</evidence>
<feature type="domain" description="N-acetyltransferase" evidence="3">
    <location>
        <begin position="3"/>
        <end position="157"/>
    </location>
</feature>
<sequence length="165" mass="18260">MEFIIREMTAADREDVRRIYLEGIATGNATFESEAPSWERWDTGHVRSCRLVAANGERIFGWAALSPSSGRPAYAGVAEVSIYVENDVRGLGVGSALLAALIAASEQEGFWTLQAGIFPENEASLALHAKHGFCVIGRRERPGRMKDGRWRDVLLLERRSREVGL</sequence>
<dbReference type="GO" id="GO:0016746">
    <property type="term" value="F:acyltransferase activity"/>
    <property type="evidence" value="ECO:0007669"/>
    <property type="project" value="UniProtKB-KW"/>
</dbReference>
<dbReference type="Gene3D" id="3.40.630.30">
    <property type="match status" value="1"/>
</dbReference>
<accession>A0ABD4THB1</accession>